<proteinExistence type="predicted"/>
<reference evidence="1 2" key="1">
    <citation type="submission" date="2020-02" db="EMBL/GenBank/DDBJ databases">
        <authorList>
            <person name="Zhang X.-Y."/>
        </authorList>
    </citation>
    <scope>NUCLEOTIDE SEQUENCE [LARGE SCALE GENOMIC DNA]</scope>
    <source>
        <strain evidence="1 2">C33</strain>
    </source>
</reference>
<gene>
    <name evidence="1" type="ORF">G3I74_03840</name>
</gene>
<accession>A0A845UW78</accession>
<dbReference type="RefSeq" id="WP_164210239.1">
    <property type="nucleotide sequence ID" value="NZ_JAAGSC010000031.1"/>
</dbReference>
<keyword evidence="2" id="KW-1185">Reference proteome</keyword>
<evidence type="ECO:0000313" key="1">
    <source>
        <dbReference type="EMBL" id="NDY94858.1"/>
    </source>
</evidence>
<sequence>MNRIAILGVFAVFLIPVVLATLMHSQWLEWRPGGGRNHGELISPVIELDDFSVTDARDRQVSRAELMDRWQLIYLAPGDCGERCLENLYWLRQVRLAQDRHQPDIGLAFLSPQDQDQATVSAIAELAEDFLILDGASSRTILDQLPDGWRQGGFYIADPMANIIMEYPIDADHNGIRRDLRRLLTWTQRD</sequence>
<evidence type="ECO:0000313" key="2">
    <source>
        <dbReference type="Proteomes" id="UP000484885"/>
    </source>
</evidence>
<comment type="caution">
    <text evidence="1">The sequence shown here is derived from an EMBL/GenBank/DDBJ whole genome shotgun (WGS) entry which is preliminary data.</text>
</comment>
<dbReference type="EMBL" id="JAAGSC010000031">
    <property type="protein sequence ID" value="NDY94858.1"/>
    <property type="molecule type" value="Genomic_DNA"/>
</dbReference>
<organism evidence="1 2">
    <name type="scientific">Wenzhouxiangella limi</name>
    <dbReference type="NCBI Taxonomy" id="2707351"/>
    <lineage>
        <taxon>Bacteria</taxon>
        <taxon>Pseudomonadati</taxon>
        <taxon>Pseudomonadota</taxon>
        <taxon>Gammaproteobacteria</taxon>
        <taxon>Chromatiales</taxon>
        <taxon>Wenzhouxiangellaceae</taxon>
        <taxon>Wenzhouxiangella</taxon>
    </lineage>
</organism>
<name>A0A845UW78_9GAMM</name>
<dbReference type="Gene3D" id="3.40.30.10">
    <property type="entry name" value="Glutaredoxin"/>
    <property type="match status" value="1"/>
</dbReference>
<dbReference type="InterPro" id="IPR036249">
    <property type="entry name" value="Thioredoxin-like_sf"/>
</dbReference>
<dbReference type="AlphaFoldDB" id="A0A845UW78"/>
<evidence type="ECO:0008006" key="3">
    <source>
        <dbReference type="Google" id="ProtNLM"/>
    </source>
</evidence>
<protein>
    <recommendedName>
        <fullName evidence="3">Thioredoxin domain-containing protein</fullName>
    </recommendedName>
</protein>
<dbReference type="Proteomes" id="UP000484885">
    <property type="component" value="Unassembled WGS sequence"/>
</dbReference>
<dbReference type="SUPFAM" id="SSF52833">
    <property type="entry name" value="Thioredoxin-like"/>
    <property type="match status" value="1"/>
</dbReference>